<dbReference type="InterPro" id="IPR001867">
    <property type="entry name" value="OmpR/PhoB-type_DNA-bd"/>
</dbReference>
<keyword evidence="7" id="KW-0804">Transcription</keyword>
<dbReference type="SUPFAM" id="SSF46894">
    <property type="entry name" value="C-terminal effector domain of the bipartite response regulators"/>
    <property type="match status" value="1"/>
</dbReference>
<dbReference type="PATRIC" id="fig|151081.8.peg.209"/>
<evidence type="ECO:0000256" key="4">
    <source>
        <dbReference type="ARBA" id="ARBA00023012"/>
    </source>
</evidence>
<keyword evidence="3 8" id="KW-0597">Phosphoprotein</keyword>
<evidence type="ECO:0000313" key="15">
    <source>
        <dbReference type="Proteomes" id="UP000305874"/>
    </source>
</evidence>
<organism evidence="12 14">
    <name type="scientific">Pseudoalteromonas ruthenica</name>
    <dbReference type="NCBI Taxonomy" id="151081"/>
    <lineage>
        <taxon>Bacteria</taxon>
        <taxon>Pseudomonadati</taxon>
        <taxon>Pseudomonadota</taxon>
        <taxon>Gammaproteobacteria</taxon>
        <taxon>Alteromonadales</taxon>
        <taxon>Pseudoalteromonadaceae</taxon>
        <taxon>Pseudoalteromonas</taxon>
    </lineage>
</organism>
<dbReference type="InterPro" id="IPR036388">
    <property type="entry name" value="WH-like_DNA-bd_sf"/>
</dbReference>
<sequence length="230" mass="26254">MANILLVEDDLALQELTRDYLQQNNLHVAVLSRGDEVMDYLSKHKVDLMILDVMLPGKDGFTVCREVRDKYALPILMLTAKGEDFDQVIGLELGADDYVIKPAEPRVLLARITALLRRTQEQDKSVQSVTFGELKIDKNSRIVTLKGQEVSLTSHEFELLWLLASNAGDVLSREYVHEQMIGRQYDGLDRTVDVRISRLRKKLGDNSDKPYRIKTVWGQGYLFVSDAWSE</sequence>
<comment type="subcellular location">
    <subcellularLocation>
        <location evidence="1">Cytoplasm</location>
    </subcellularLocation>
</comment>
<dbReference type="STRING" id="151081.TW72_04555"/>
<proteinExistence type="predicted"/>
<dbReference type="CDD" id="cd00383">
    <property type="entry name" value="trans_reg_C"/>
    <property type="match status" value="1"/>
</dbReference>
<dbReference type="Pfam" id="PF00072">
    <property type="entry name" value="Response_reg"/>
    <property type="match status" value="1"/>
</dbReference>
<reference evidence="13 15" key="2">
    <citation type="submission" date="2017-12" db="EMBL/GenBank/DDBJ databases">
        <authorList>
            <person name="Paulsen S."/>
            <person name="Gram L.K."/>
        </authorList>
    </citation>
    <scope>NUCLEOTIDE SEQUENCE [LARGE SCALE GENOMIC DNA]</scope>
    <source>
        <strain evidence="13 15">S2897</strain>
    </source>
</reference>
<dbReference type="InterPro" id="IPR039420">
    <property type="entry name" value="WalR-like"/>
</dbReference>
<dbReference type="Gene3D" id="6.10.250.690">
    <property type="match status" value="1"/>
</dbReference>
<dbReference type="eggNOG" id="COG0745">
    <property type="taxonomic scope" value="Bacteria"/>
</dbReference>
<evidence type="ECO:0000259" key="11">
    <source>
        <dbReference type="PROSITE" id="PS51755"/>
    </source>
</evidence>
<dbReference type="Gene3D" id="1.10.10.10">
    <property type="entry name" value="Winged helix-like DNA-binding domain superfamily/Winged helix DNA-binding domain"/>
    <property type="match status" value="1"/>
</dbReference>
<accession>A0A0F4PZI2</accession>
<evidence type="ECO:0000256" key="2">
    <source>
        <dbReference type="ARBA" id="ARBA00022490"/>
    </source>
</evidence>
<dbReference type="GeneID" id="58227758"/>
<keyword evidence="5" id="KW-0805">Transcription regulation</keyword>
<dbReference type="Proteomes" id="UP000033664">
    <property type="component" value="Unassembled WGS sequence"/>
</dbReference>
<reference evidence="12 14" key="1">
    <citation type="journal article" date="2015" name="BMC Genomics">
        <title>Genome mining reveals unlocked bioactive potential of marine Gram-negative bacteria.</title>
        <authorList>
            <person name="Machado H."/>
            <person name="Sonnenschein E.C."/>
            <person name="Melchiorsen J."/>
            <person name="Gram L."/>
        </authorList>
    </citation>
    <scope>NUCLEOTIDE SEQUENCE [LARGE SCALE GENOMIC DNA]</scope>
    <source>
        <strain evidence="12 14">S3137</strain>
    </source>
</reference>
<dbReference type="GO" id="GO:0000156">
    <property type="term" value="F:phosphorelay response regulator activity"/>
    <property type="evidence" value="ECO:0007669"/>
    <property type="project" value="TreeGrafter"/>
</dbReference>
<dbReference type="GO" id="GO:0006355">
    <property type="term" value="P:regulation of DNA-templated transcription"/>
    <property type="evidence" value="ECO:0007669"/>
    <property type="project" value="InterPro"/>
</dbReference>
<dbReference type="PANTHER" id="PTHR48111:SF47">
    <property type="entry name" value="TRANSCRIPTIONAL REGULATORY PROTEIN RSTA"/>
    <property type="match status" value="1"/>
</dbReference>
<evidence type="ECO:0000256" key="1">
    <source>
        <dbReference type="ARBA" id="ARBA00004496"/>
    </source>
</evidence>
<feature type="domain" description="Response regulatory" evidence="10">
    <location>
        <begin position="3"/>
        <end position="116"/>
    </location>
</feature>
<dbReference type="RefSeq" id="WP_022945728.1">
    <property type="nucleotide sequence ID" value="NZ_CP023396.1"/>
</dbReference>
<evidence type="ECO:0000256" key="7">
    <source>
        <dbReference type="ARBA" id="ARBA00023163"/>
    </source>
</evidence>
<dbReference type="GO" id="GO:0032993">
    <property type="term" value="C:protein-DNA complex"/>
    <property type="evidence" value="ECO:0007669"/>
    <property type="project" value="TreeGrafter"/>
</dbReference>
<evidence type="ECO:0000313" key="12">
    <source>
        <dbReference type="EMBL" id="KJZ01119.1"/>
    </source>
</evidence>
<dbReference type="InterPro" id="IPR016032">
    <property type="entry name" value="Sig_transdc_resp-reg_C-effctor"/>
</dbReference>
<name>A0A0F4PZI2_9GAMM</name>
<feature type="modified residue" description="4-aspartylphosphate" evidence="8">
    <location>
        <position position="52"/>
    </location>
</feature>
<dbReference type="FunFam" id="1.10.10.10:FF:000099">
    <property type="entry name" value="Two-component system response regulator TorR"/>
    <property type="match status" value="1"/>
</dbReference>
<feature type="DNA-binding region" description="OmpR/PhoB-type" evidence="9">
    <location>
        <begin position="126"/>
        <end position="225"/>
    </location>
</feature>
<evidence type="ECO:0000313" key="14">
    <source>
        <dbReference type="Proteomes" id="UP000033664"/>
    </source>
</evidence>
<comment type="caution">
    <text evidence="12">The sequence shown here is derived from an EMBL/GenBank/DDBJ whole genome shotgun (WGS) entry which is preliminary data.</text>
</comment>
<dbReference type="PROSITE" id="PS50110">
    <property type="entry name" value="RESPONSE_REGULATORY"/>
    <property type="match status" value="1"/>
</dbReference>
<dbReference type="GO" id="GO:0005829">
    <property type="term" value="C:cytosol"/>
    <property type="evidence" value="ECO:0007669"/>
    <property type="project" value="TreeGrafter"/>
</dbReference>
<dbReference type="Pfam" id="PF00486">
    <property type="entry name" value="Trans_reg_C"/>
    <property type="match status" value="1"/>
</dbReference>
<keyword evidence="6 9" id="KW-0238">DNA-binding</keyword>
<dbReference type="PANTHER" id="PTHR48111">
    <property type="entry name" value="REGULATOR OF RPOS"/>
    <property type="match status" value="1"/>
</dbReference>
<dbReference type="AlphaFoldDB" id="A0A0F4PZI2"/>
<dbReference type="SUPFAM" id="SSF52172">
    <property type="entry name" value="CheY-like"/>
    <property type="match status" value="1"/>
</dbReference>
<evidence type="ECO:0000313" key="13">
    <source>
        <dbReference type="EMBL" id="TMP87682.1"/>
    </source>
</evidence>
<evidence type="ECO:0000256" key="9">
    <source>
        <dbReference type="PROSITE-ProRule" id="PRU01091"/>
    </source>
</evidence>
<keyword evidence="14" id="KW-1185">Reference proteome</keyword>
<dbReference type="Proteomes" id="UP000305874">
    <property type="component" value="Unassembled WGS sequence"/>
</dbReference>
<feature type="domain" description="OmpR/PhoB-type" evidence="11">
    <location>
        <begin position="126"/>
        <end position="225"/>
    </location>
</feature>
<dbReference type="EMBL" id="PNCG01000005">
    <property type="protein sequence ID" value="TMP87682.1"/>
    <property type="molecule type" value="Genomic_DNA"/>
</dbReference>
<dbReference type="OrthoDB" id="9802426at2"/>
<dbReference type="SMART" id="SM00862">
    <property type="entry name" value="Trans_reg_C"/>
    <property type="match status" value="1"/>
</dbReference>
<dbReference type="GO" id="GO:0000976">
    <property type="term" value="F:transcription cis-regulatory region binding"/>
    <property type="evidence" value="ECO:0007669"/>
    <property type="project" value="TreeGrafter"/>
</dbReference>
<dbReference type="Gene3D" id="3.40.50.2300">
    <property type="match status" value="1"/>
</dbReference>
<gene>
    <name evidence="13" type="ORF">CWC05_07455</name>
    <name evidence="12" type="ORF">TW72_04555</name>
</gene>
<dbReference type="InterPro" id="IPR001789">
    <property type="entry name" value="Sig_transdc_resp-reg_receiver"/>
</dbReference>
<protein>
    <submittedName>
        <fullName evidence="12">Chemotaxis protein CheY</fullName>
    </submittedName>
    <submittedName>
        <fullName evidence="13">DNA-binding response regulator</fullName>
    </submittedName>
</protein>
<dbReference type="PROSITE" id="PS51755">
    <property type="entry name" value="OMPR_PHOB"/>
    <property type="match status" value="1"/>
</dbReference>
<keyword evidence="4" id="KW-0902">Two-component regulatory system</keyword>
<evidence type="ECO:0000256" key="8">
    <source>
        <dbReference type="PROSITE-ProRule" id="PRU00169"/>
    </source>
</evidence>
<evidence type="ECO:0000256" key="6">
    <source>
        <dbReference type="ARBA" id="ARBA00023125"/>
    </source>
</evidence>
<keyword evidence="2" id="KW-0963">Cytoplasm</keyword>
<dbReference type="SMART" id="SM00448">
    <property type="entry name" value="REC"/>
    <property type="match status" value="1"/>
</dbReference>
<evidence type="ECO:0000256" key="5">
    <source>
        <dbReference type="ARBA" id="ARBA00023015"/>
    </source>
</evidence>
<evidence type="ECO:0000256" key="3">
    <source>
        <dbReference type="ARBA" id="ARBA00022553"/>
    </source>
</evidence>
<evidence type="ECO:0000259" key="10">
    <source>
        <dbReference type="PROSITE" id="PS50110"/>
    </source>
</evidence>
<reference evidence="13" key="4">
    <citation type="submission" date="2019-09" db="EMBL/GenBank/DDBJ databases">
        <title>Co-occurence of chitin degradation, pigmentation and bioactivity in marine Pseudoalteromonas.</title>
        <authorList>
            <person name="Sonnenschein E.C."/>
            <person name="Bech P.K."/>
        </authorList>
    </citation>
    <scope>NUCLEOTIDE SEQUENCE</scope>
    <source>
        <strain evidence="13">S2897</strain>
    </source>
</reference>
<reference evidence="15" key="3">
    <citation type="submission" date="2019-06" db="EMBL/GenBank/DDBJ databases">
        <title>Co-occurence of chitin degradation, pigmentation and bioactivity in marine Pseudoalteromonas.</title>
        <authorList>
            <person name="Sonnenschein E.C."/>
            <person name="Bech P.K."/>
        </authorList>
    </citation>
    <scope>NUCLEOTIDE SEQUENCE [LARGE SCALE GENOMIC DNA]</scope>
    <source>
        <strain evidence="15">S2897</strain>
    </source>
</reference>
<dbReference type="EMBL" id="JXXZ01000004">
    <property type="protein sequence ID" value="KJZ01119.1"/>
    <property type="molecule type" value="Genomic_DNA"/>
</dbReference>
<dbReference type="InterPro" id="IPR011006">
    <property type="entry name" value="CheY-like_superfamily"/>
</dbReference>